<dbReference type="AlphaFoldDB" id="A0A967E4Z6"/>
<evidence type="ECO:0000313" key="1">
    <source>
        <dbReference type="EMBL" id="NHF58035.1"/>
    </source>
</evidence>
<dbReference type="Proteomes" id="UP000707206">
    <property type="component" value="Unassembled WGS sequence"/>
</dbReference>
<gene>
    <name evidence="1" type="ORF">FK220_001695</name>
</gene>
<dbReference type="RefSeq" id="WP_152572547.1">
    <property type="nucleotide sequence ID" value="NZ_VIKU02000001.1"/>
</dbReference>
<reference evidence="1" key="2">
    <citation type="submission" date="2020-03" db="EMBL/GenBank/DDBJ databases">
        <title>Flavobacteriaceae bacterium strain TP-CH-4, a member of the family Flavobacteriaceae isolated from a deep-sea seamount.</title>
        <authorList>
            <person name="Zhang D.-C."/>
        </authorList>
    </citation>
    <scope>NUCLEOTIDE SEQUENCE</scope>
    <source>
        <strain evidence="1">TP-CH-4</strain>
    </source>
</reference>
<reference evidence="1" key="1">
    <citation type="submission" date="2019-07" db="EMBL/GenBank/DDBJ databases">
        <authorList>
            <person name="De-Chao Zhang Q."/>
        </authorList>
    </citation>
    <scope>NUCLEOTIDE SEQUENCE</scope>
    <source>
        <strain evidence="1">TP-CH-4</strain>
    </source>
</reference>
<accession>A0A967E4Z6</accession>
<comment type="caution">
    <text evidence="1">The sequence shown here is derived from an EMBL/GenBank/DDBJ whole genome shotgun (WGS) entry which is preliminary data.</text>
</comment>
<sequence length="228" mass="27365">MIKDKLISLCRSLESEKLEEVYIDIGNPIKGYQFSDFEYEYAVTVHDKVKSIYTVFNGLRIKWQFHSKNIETKFDYLEGNIQLLNFRDMMIGYDGRAWKNEIWSDKTEETELKFFQRLKPFDYFGTDTVRCVCLEMTEDRILTPDLWLFNLGHVPLRMEIQIDEYIGLLEKTKGIWGWQYFYTKIDLSDKKNSAIRENCEFIINSYPKVFDDKFENELESLFQKLVSY</sequence>
<protein>
    <submittedName>
        <fullName evidence="1">Uncharacterized protein</fullName>
    </submittedName>
</protein>
<organism evidence="1 2">
    <name type="scientific">Pelagihabitans pacificus</name>
    <dbReference type="NCBI Taxonomy" id="2696054"/>
    <lineage>
        <taxon>Bacteria</taxon>
        <taxon>Pseudomonadati</taxon>
        <taxon>Bacteroidota</taxon>
        <taxon>Flavobacteriia</taxon>
        <taxon>Flavobacteriales</taxon>
        <taxon>Flavobacteriaceae</taxon>
        <taxon>Pelagihabitans</taxon>
    </lineage>
</organism>
<keyword evidence="2" id="KW-1185">Reference proteome</keyword>
<name>A0A967E4Z6_9FLAO</name>
<proteinExistence type="predicted"/>
<evidence type="ECO:0000313" key="2">
    <source>
        <dbReference type="Proteomes" id="UP000707206"/>
    </source>
</evidence>
<dbReference type="EMBL" id="VIKU02000001">
    <property type="protein sequence ID" value="NHF58035.1"/>
    <property type="molecule type" value="Genomic_DNA"/>
</dbReference>